<sequence>MARETVYDEIEIEDFKWDPRANVFHYPCPCGDRFEISKSQLRDGEDIATCPSCSLIVRVIYEWEDYEDYDSGEEEGEVEGDVDVEAEEEDETKGQEKVPISATAGVSPSAVPVSSPPTNEQPLSPPPAKPPSQLRAADETPTSPLETLVQHLQVTTLAPSEKEEVVPVSPTEEGKVKGKWLGVW</sequence>
<accession>A0ACC2WHS6</accession>
<dbReference type="Proteomes" id="UP001241377">
    <property type="component" value="Unassembled WGS sequence"/>
</dbReference>
<proteinExistence type="predicted"/>
<keyword evidence="2" id="KW-1185">Reference proteome</keyword>
<evidence type="ECO:0000313" key="1">
    <source>
        <dbReference type="EMBL" id="KAJ9110641.1"/>
    </source>
</evidence>
<evidence type="ECO:0000313" key="2">
    <source>
        <dbReference type="Proteomes" id="UP001241377"/>
    </source>
</evidence>
<protein>
    <submittedName>
        <fullName evidence="1">Uncharacterized protein</fullName>
    </submittedName>
</protein>
<reference evidence="1" key="1">
    <citation type="submission" date="2023-04" db="EMBL/GenBank/DDBJ databases">
        <title>Draft Genome sequencing of Naganishia species isolated from polar environments using Oxford Nanopore Technology.</title>
        <authorList>
            <person name="Leo P."/>
            <person name="Venkateswaran K."/>
        </authorList>
    </citation>
    <scope>NUCLEOTIDE SEQUENCE</scope>
    <source>
        <strain evidence="1">MNA-CCFEE 5261</strain>
    </source>
</reference>
<organism evidence="1 2">
    <name type="scientific">Naganishia cerealis</name>
    <dbReference type="NCBI Taxonomy" id="610337"/>
    <lineage>
        <taxon>Eukaryota</taxon>
        <taxon>Fungi</taxon>
        <taxon>Dikarya</taxon>
        <taxon>Basidiomycota</taxon>
        <taxon>Agaricomycotina</taxon>
        <taxon>Tremellomycetes</taxon>
        <taxon>Filobasidiales</taxon>
        <taxon>Filobasidiaceae</taxon>
        <taxon>Naganishia</taxon>
    </lineage>
</organism>
<gene>
    <name evidence="1" type="ORF">QFC19_001470</name>
</gene>
<comment type="caution">
    <text evidence="1">The sequence shown here is derived from an EMBL/GenBank/DDBJ whole genome shotgun (WGS) entry which is preliminary data.</text>
</comment>
<dbReference type="EMBL" id="JASBWR010000011">
    <property type="protein sequence ID" value="KAJ9110641.1"/>
    <property type="molecule type" value="Genomic_DNA"/>
</dbReference>
<name>A0ACC2WHS6_9TREE</name>